<dbReference type="InterPro" id="IPR036748">
    <property type="entry name" value="MTH938-like_sf"/>
</dbReference>
<dbReference type="PANTHER" id="PTHR21192:SF2">
    <property type="entry name" value="NADH DEHYDROGENASE [UBIQUINONE] 1 ALPHA SUBCOMPLEX ASSEMBLY FACTOR 3"/>
    <property type="match status" value="1"/>
</dbReference>
<dbReference type="AlphaFoldDB" id="A0A4S3KDN4"/>
<comment type="caution">
    <text evidence="1">The sequence shown here is derived from an EMBL/GenBank/DDBJ whole genome shotgun (WGS) entry which is preliminary data.</text>
</comment>
<dbReference type="Pfam" id="PF04430">
    <property type="entry name" value="DUF498"/>
    <property type="match status" value="1"/>
</dbReference>
<evidence type="ECO:0000313" key="1">
    <source>
        <dbReference type="EMBL" id="THD06613.1"/>
    </source>
</evidence>
<dbReference type="InterPro" id="IPR007523">
    <property type="entry name" value="NDUFAF3/AAMDC"/>
</dbReference>
<dbReference type="Gene3D" id="3.40.1230.10">
    <property type="entry name" value="MTH938-like"/>
    <property type="match status" value="1"/>
</dbReference>
<sequence length="125" mass="13259">MDLSLDQAEGYLLVRRVDARSVTLLDRVVEHSFLLTPAGVTEAWPVAAASNLGVDDVPALLALKPEVVIVGTGERQVFPTAAFMAGFLRKGIGIEVMDNAAAARTYNLLAGEDRQVVAGFILPPA</sequence>
<evidence type="ECO:0008006" key="3">
    <source>
        <dbReference type="Google" id="ProtNLM"/>
    </source>
</evidence>
<gene>
    <name evidence="1" type="ORF">B1991_12325</name>
</gene>
<organism evidence="1 2">
    <name type="scientific">Rhodanobacter lindaniclasticus</name>
    <dbReference type="NCBI Taxonomy" id="75310"/>
    <lineage>
        <taxon>Bacteria</taxon>
        <taxon>Pseudomonadati</taxon>
        <taxon>Pseudomonadota</taxon>
        <taxon>Gammaproteobacteria</taxon>
        <taxon>Lysobacterales</taxon>
        <taxon>Rhodanobacteraceae</taxon>
        <taxon>Rhodanobacter</taxon>
    </lineage>
</organism>
<keyword evidence="2" id="KW-1185">Reference proteome</keyword>
<dbReference type="EMBL" id="MWIO01000032">
    <property type="protein sequence ID" value="THD06613.1"/>
    <property type="molecule type" value="Genomic_DNA"/>
</dbReference>
<reference evidence="1 2" key="1">
    <citation type="submission" date="2017-02" db="EMBL/GenBank/DDBJ databases">
        <title>Whole genome sequencing of Rhodanobacter lindaniclasticus DSM 17932.</title>
        <authorList>
            <person name="Kumar S."/>
            <person name="Patil P."/>
            <person name="Patil P.B."/>
        </authorList>
    </citation>
    <scope>NUCLEOTIDE SEQUENCE [LARGE SCALE GENOMIC DNA]</scope>
    <source>
        <strain evidence="1 2">DSM 17932</strain>
    </source>
</reference>
<dbReference type="Proteomes" id="UP000306317">
    <property type="component" value="Unassembled WGS sequence"/>
</dbReference>
<protein>
    <recommendedName>
        <fullName evidence="3">Xcc1710-like domain-containing protein</fullName>
    </recommendedName>
</protein>
<proteinExistence type="predicted"/>
<dbReference type="SUPFAM" id="SSF64076">
    <property type="entry name" value="MTH938-like"/>
    <property type="match status" value="1"/>
</dbReference>
<accession>A0A4S3KDN4</accession>
<dbReference type="RefSeq" id="WP_136258991.1">
    <property type="nucleotide sequence ID" value="NZ_MWIO01000032.1"/>
</dbReference>
<dbReference type="OrthoDB" id="9800373at2"/>
<evidence type="ECO:0000313" key="2">
    <source>
        <dbReference type="Proteomes" id="UP000306317"/>
    </source>
</evidence>
<dbReference type="CDD" id="cd05560">
    <property type="entry name" value="Xcc1710_like"/>
    <property type="match status" value="1"/>
</dbReference>
<dbReference type="PANTHER" id="PTHR21192">
    <property type="entry name" value="NUCLEAR PROTEIN E3-3"/>
    <property type="match status" value="1"/>
</dbReference>
<name>A0A4S3KDN4_9GAMM</name>